<dbReference type="OrthoDB" id="20403at2759"/>
<reference evidence="3" key="2">
    <citation type="submission" date="2018-11" db="EMBL/GenBank/DDBJ databases">
        <authorList>
            <consortium name="Pathogen Informatics"/>
        </authorList>
    </citation>
    <scope>NUCLEOTIDE SEQUENCE [LARGE SCALE GENOMIC DNA]</scope>
</reference>
<protein>
    <submittedName>
        <fullName evidence="2">M-phase phosphoprotein 6</fullName>
    </submittedName>
</protein>
<dbReference type="EMBL" id="JPKZ01001539">
    <property type="protein sequence ID" value="KHN81415.1"/>
    <property type="molecule type" value="Genomic_DNA"/>
</dbReference>
<gene>
    <name evidence="2" type="primary">Mphosph6</name>
    <name evidence="2" type="ORF">Tcan_13831</name>
    <name evidence="3" type="ORF">TCNE_LOCUS15354</name>
</gene>
<dbReference type="EMBL" id="UYWY01022801">
    <property type="protein sequence ID" value="VDM46675.1"/>
    <property type="molecule type" value="Genomic_DNA"/>
</dbReference>
<feature type="compositionally biased region" description="Basic and acidic residues" evidence="1">
    <location>
        <begin position="179"/>
        <end position="188"/>
    </location>
</feature>
<dbReference type="AlphaFoldDB" id="A0A0B2VK60"/>
<accession>A0A0B2VK60</accession>
<name>A0A0B2VK60_TOXCA</name>
<proteinExistence type="predicted"/>
<evidence type="ECO:0000313" key="4">
    <source>
        <dbReference type="Proteomes" id="UP000031036"/>
    </source>
</evidence>
<dbReference type="GO" id="GO:0000460">
    <property type="term" value="P:maturation of 5.8S rRNA"/>
    <property type="evidence" value="ECO:0007669"/>
    <property type="project" value="TreeGrafter"/>
</dbReference>
<evidence type="ECO:0000313" key="3">
    <source>
        <dbReference type="EMBL" id="VDM46675.1"/>
    </source>
</evidence>
<evidence type="ECO:0000256" key="1">
    <source>
        <dbReference type="SAM" id="MobiDB-lite"/>
    </source>
</evidence>
<dbReference type="PANTHER" id="PTHR13582:SF0">
    <property type="entry name" value="M-PHASE PHOSPHOPROTEIN 6"/>
    <property type="match status" value="1"/>
</dbReference>
<feature type="compositionally biased region" description="Basic and acidic residues" evidence="1">
    <location>
        <begin position="48"/>
        <end position="66"/>
    </location>
</feature>
<feature type="compositionally biased region" description="Basic and acidic residues" evidence="1">
    <location>
        <begin position="149"/>
        <end position="171"/>
    </location>
</feature>
<organism evidence="2 4">
    <name type="scientific">Toxocara canis</name>
    <name type="common">Canine roundworm</name>
    <dbReference type="NCBI Taxonomy" id="6265"/>
    <lineage>
        <taxon>Eukaryota</taxon>
        <taxon>Metazoa</taxon>
        <taxon>Ecdysozoa</taxon>
        <taxon>Nematoda</taxon>
        <taxon>Chromadorea</taxon>
        <taxon>Rhabditida</taxon>
        <taxon>Spirurina</taxon>
        <taxon>Ascaridomorpha</taxon>
        <taxon>Ascaridoidea</taxon>
        <taxon>Toxocaridae</taxon>
        <taxon>Toxocara</taxon>
    </lineage>
</organism>
<sequence length="188" mass="21805">MKTSGAKSISAALLDMKFMQRTKNRLAEEEKRKKEEAMKKAFLCNKRQAKDQCAKRLKGESDKEEPSSSGFIFEQRYEILEDLRYGRMSFGGFNPEVEKLMKYFEDLKKGIQPDEDVLGEKDVSDEEMAATLHGGPSSTLAKKFAKFDARQQRREDERHNKILIDESCPERNRKRPSDRRRAGDDEET</sequence>
<feature type="region of interest" description="Disordered" evidence="1">
    <location>
        <begin position="48"/>
        <end position="69"/>
    </location>
</feature>
<dbReference type="Proteomes" id="UP000031036">
    <property type="component" value="Unassembled WGS sequence"/>
</dbReference>
<evidence type="ECO:0000313" key="2">
    <source>
        <dbReference type="EMBL" id="KHN81415.1"/>
    </source>
</evidence>
<feature type="region of interest" description="Disordered" evidence="1">
    <location>
        <begin position="149"/>
        <end position="188"/>
    </location>
</feature>
<dbReference type="OMA" id="KLMKYYE"/>
<keyword evidence="4" id="KW-1185">Reference proteome</keyword>
<dbReference type="STRING" id="6265.A0A0B2VK60"/>
<dbReference type="Pfam" id="PF10175">
    <property type="entry name" value="MPP6"/>
    <property type="match status" value="1"/>
</dbReference>
<dbReference type="PANTHER" id="PTHR13582">
    <property type="entry name" value="M-PHASE PHOSPHOPROTEIN 6"/>
    <property type="match status" value="1"/>
</dbReference>
<reference evidence="2 4" key="1">
    <citation type="submission" date="2014-11" db="EMBL/GenBank/DDBJ databases">
        <title>Genetic blueprint of the zoonotic pathogen Toxocara canis.</title>
        <authorList>
            <person name="Zhu X.-Q."/>
            <person name="Korhonen P.K."/>
            <person name="Cai H."/>
            <person name="Young N.D."/>
            <person name="Nejsum P."/>
            <person name="von Samson-Himmelstjerna G."/>
            <person name="Boag P.R."/>
            <person name="Tan P."/>
            <person name="Li Q."/>
            <person name="Min J."/>
            <person name="Yang Y."/>
            <person name="Wang X."/>
            <person name="Fang X."/>
            <person name="Hall R.S."/>
            <person name="Hofmann A."/>
            <person name="Sternberg P.W."/>
            <person name="Jex A.R."/>
            <person name="Gasser R.B."/>
        </authorList>
    </citation>
    <scope>NUCLEOTIDE SEQUENCE [LARGE SCALE GENOMIC DNA]</scope>
    <source>
        <strain evidence="2">PN_DK_2014</strain>
    </source>
</reference>
<dbReference type="InterPro" id="IPR019324">
    <property type="entry name" value="MPP6"/>
</dbReference>